<dbReference type="STRING" id="1408189.CLAC_02375"/>
<evidence type="ECO:0000313" key="3">
    <source>
        <dbReference type="EMBL" id="ALA66763.1"/>
    </source>
</evidence>
<dbReference type="PATRIC" id="fig|1408189.4.peg.471"/>
<reference evidence="3 4" key="1">
    <citation type="submission" date="2013-10" db="EMBL/GenBank/DDBJ databases">
        <title>Complete genome sequence of Corynebacterium lactis DSM 45799(T), isolated from raw cow milk.</title>
        <authorList>
            <person name="Ruckert C."/>
            <person name="Albersmeier A."/>
            <person name="Lipski A."/>
            <person name="Kalinowski J."/>
        </authorList>
    </citation>
    <scope>NUCLEOTIDE SEQUENCE [LARGE SCALE GENOMIC DNA]</scope>
    <source>
        <strain evidence="3 4">RW2-5</strain>
    </source>
</reference>
<evidence type="ECO:0000313" key="4">
    <source>
        <dbReference type="Proteomes" id="UP000058446"/>
    </source>
</evidence>
<dbReference type="PANTHER" id="PTHR35369">
    <property type="entry name" value="BLR3025 PROTEIN-RELATED"/>
    <property type="match status" value="1"/>
</dbReference>
<dbReference type="Proteomes" id="UP000058446">
    <property type="component" value="Chromosome"/>
</dbReference>
<dbReference type="InterPro" id="IPR001126">
    <property type="entry name" value="UmuC"/>
</dbReference>
<name>A0A0K2GYL3_9CORY</name>
<dbReference type="GO" id="GO:0006281">
    <property type="term" value="P:DNA repair"/>
    <property type="evidence" value="ECO:0007669"/>
    <property type="project" value="InterPro"/>
</dbReference>
<feature type="domain" description="UmuC" evidence="2">
    <location>
        <begin position="30"/>
        <end position="70"/>
    </location>
</feature>
<protein>
    <submittedName>
        <fullName evidence="3">DNA polymerase</fullName>
    </submittedName>
</protein>
<organism evidence="3 4">
    <name type="scientific">Corynebacterium lactis RW2-5</name>
    <dbReference type="NCBI Taxonomy" id="1408189"/>
    <lineage>
        <taxon>Bacteria</taxon>
        <taxon>Bacillati</taxon>
        <taxon>Actinomycetota</taxon>
        <taxon>Actinomycetes</taxon>
        <taxon>Mycobacteriales</taxon>
        <taxon>Corynebacteriaceae</taxon>
        <taxon>Corynebacterium</taxon>
    </lineage>
</organism>
<dbReference type="Gene3D" id="3.40.1170.60">
    <property type="match status" value="1"/>
</dbReference>
<dbReference type="SUPFAM" id="SSF56672">
    <property type="entry name" value="DNA/RNA polymerases"/>
    <property type="match status" value="1"/>
</dbReference>
<dbReference type="PANTHER" id="PTHR35369:SF2">
    <property type="entry name" value="BLR3025 PROTEIN"/>
    <property type="match status" value="1"/>
</dbReference>
<sequence>MSRVFALWLPDWPVQAARLAGVLDSQPTAPVALCLQGEISVCSPAARRAGVRRGQSRRQAQALCPGLGLAEADEGRDSAEFEPVVQRLEAIAAGVEALRPGLAVVAGGGVARYYGGEDIALEKLVDAAAVPGVDCMVGAADDIVTAILAARRGILVPEGASAGFRAGVSLAELCAETSLGLPEELAAAWSELGLRTLGDVAAVPKRAVANRFGARGARWHDVAVRGEARLVAPRSLPADLAVVHGAWESPLQRVDEASFVARSLAVRLHDVLAEHGFSCYRLLIEAQFDDSTQVRRVWRCAEPLSERATADRVRWQLDGWLNTRAASEEAEGRGIVELRLEPMDVVTAGLVRQDLWRGGDAAAARARRSAERVQGLLGTDAVSRPVLRGGRGPGERIEYLTFGESREPRGGCAESAWLGAIPAPNPSVVGAGADVQLCDCRGDPVGVTGRATVTSAPRTLHVEGTEYHVESWAGPWPIDERWWAPDEARRAARIQVQAVAPNGDVRAMLLIGRRGLWSVEGIYD</sequence>
<dbReference type="InterPro" id="IPR050356">
    <property type="entry name" value="SulA_CellDiv_inhibitor"/>
</dbReference>
<keyword evidence="4" id="KW-1185">Reference proteome</keyword>
<dbReference type="KEGG" id="clw:CLAC_02375"/>
<gene>
    <name evidence="3" type="ORF">CLAC_02375</name>
</gene>
<dbReference type="OrthoDB" id="5244088at2"/>
<dbReference type="CDD" id="cd03468">
    <property type="entry name" value="PolY_like"/>
    <property type="match status" value="1"/>
</dbReference>
<evidence type="ECO:0000259" key="2">
    <source>
        <dbReference type="PROSITE" id="PS50173"/>
    </source>
</evidence>
<dbReference type="EMBL" id="CP006841">
    <property type="protein sequence ID" value="ALA66763.1"/>
    <property type="molecule type" value="Genomic_DNA"/>
</dbReference>
<accession>A0A0K2GYL3</accession>
<proteinExistence type="predicted"/>
<dbReference type="Pfam" id="PF00817">
    <property type="entry name" value="IMS"/>
    <property type="match status" value="1"/>
</dbReference>
<keyword evidence="1" id="KW-0227">DNA damage</keyword>
<dbReference type="InterPro" id="IPR043502">
    <property type="entry name" value="DNA/RNA_pol_sf"/>
</dbReference>
<dbReference type="RefSeq" id="WP_053411527.1">
    <property type="nucleotide sequence ID" value="NZ_CP006841.1"/>
</dbReference>
<evidence type="ECO:0000256" key="1">
    <source>
        <dbReference type="ARBA" id="ARBA00022763"/>
    </source>
</evidence>
<dbReference type="AlphaFoldDB" id="A0A0K2GYL3"/>
<dbReference type="PROSITE" id="PS50173">
    <property type="entry name" value="UMUC"/>
    <property type="match status" value="1"/>
</dbReference>